<evidence type="ECO:0000313" key="5">
    <source>
        <dbReference type="EMBL" id="MFK2877423.1"/>
    </source>
</evidence>
<dbReference type="PANTHER" id="PTHR48081:SF30">
    <property type="entry name" value="ACETYL-HYDROLASE LIPR-RELATED"/>
    <property type="match status" value="1"/>
</dbReference>
<dbReference type="Gene3D" id="3.40.50.1820">
    <property type="entry name" value="alpha/beta hydrolase"/>
    <property type="match status" value="1"/>
</dbReference>
<feature type="signal peptide" evidence="3">
    <location>
        <begin position="1"/>
        <end position="38"/>
    </location>
</feature>
<dbReference type="EMBL" id="JADIKK010000008">
    <property type="protein sequence ID" value="MFK2877423.1"/>
    <property type="molecule type" value="Genomic_DNA"/>
</dbReference>
<dbReference type="SUPFAM" id="SSF53474">
    <property type="entry name" value="alpha/beta-Hydrolases"/>
    <property type="match status" value="1"/>
</dbReference>
<dbReference type="GO" id="GO:0016787">
    <property type="term" value="F:hydrolase activity"/>
    <property type="evidence" value="ECO:0007669"/>
    <property type="project" value="UniProtKB-KW"/>
</dbReference>
<reference evidence="5 6" key="1">
    <citation type="submission" date="2020-10" db="EMBL/GenBank/DDBJ databases">
        <title>Phylogeny of dyella-like bacteria.</title>
        <authorList>
            <person name="Fu J."/>
        </authorList>
    </citation>
    <scope>NUCLEOTIDE SEQUENCE [LARGE SCALE GENOMIC DNA]</scope>
    <source>
        <strain evidence="5 6">KACC 19113</strain>
    </source>
</reference>
<proteinExistence type="inferred from homology"/>
<gene>
    <name evidence="5" type="ORF">ISP25_10120</name>
</gene>
<evidence type="ECO:0000256" key="1">
    <source>
        <dbReference type="ARBA" id="ARBA00010515"/>
    </source>
</evidence>
<sequence>MRAGTSGTWRTAARHALPTRLAAALSLCGALLAAPAIAQDAKPGVRADGTATAPAASVPYSAFASPQARAFFPGMLAFGAKAPPIGGPIAASRDFYDGQNCGRAELMEKLYPVKLKRDIIAGVGVDVVLPAQGVSPENRRRVLLNLHGGAFLWGAHSGALVESIPVASLGRIEVIGVDYRMGPEHVFPAASVDVENVYRELLKTHKPGEIGIYGCSAGGILTGEAVARFIHDRLPVPGAIGMFCGALVDLGGDSSYVAPMLNGQGVPTTPPLGLATLPYLRGADPDDPLVQPGLSPALLARFPPTLLITGTRDFAMSSVVHSGELLHQAGVPTELRIWDGMWHSFFSDPQLPESKQAYAAIVGFFDRRLAR</sequence>
<evidence type="ECO:0000256" key="2">
    <source>
        <dbReference type="ARBA" id="ARBA00022801"/>
    </source>
</evidence>
<protein>
    <submittedName>
        <fullName evidence="5">Alpha/beta hydrolase fold domain-containing protein</fullName>
    </submittedName>
</protein>
<dbReference type="Pfam" id="PF07859">
    <property type="entry name" value="Abhydrolase_3"/>
    <property type="match status" value="1"/>
</dbReference>
<evidence type="ECO:0000313" key="6">
    <source>
        <dbReference type="Proteomes" id="UP001620339"/>
    </source>
</evidence>
<keyword evidence="3" id="KW-0732">Signal</keyword>
<dbReference type="InterPro" id="IPR050300">
    <property type="entry name" value="GDXG_lipolytic_enzyme"/>
</dbReference>
<keyword evidence="2 5" id="KW-0378">Hydrolase</keyword>
<dbReference type="Proteomes" id="UP001620339">
    <property type="component" value="Unassembled WGS sequence"/>
</dbReference>
<dbReference type="PANTHER" id="PTHR48081">
    <property type="entry name" value="AB HYDROLASE SUPERFAMILY PROTEIN C4A8.06C"/>
    <property type="match status" value="1"/>
</dbReference>
<feature type="domain" description="Alpha/beta hydrolase fold-3" evidence="4">
    <location>
        <begin position="143"/>
        <end position="346"/>
    </location>
</feature>
<feature type="chain" id="PRO_5045656328" evidence="3">
    <location>
        <begin position="39"/>
        <end position="371"/>
    </location>
</feature>
<evidence type="ECO:0000259" key="4">
    <source>
        <dbReference type="Pfam" id="PF07859"/>
    </source>
</evidence>
<dbReference type="RefSeq" id="WP_404613634.1">
    <property type="nucleotide sequence ID" value="NZ_JADIKK010000008.1"/>
</dbReference>
<evidence type="ECO:0000256" key="3">
    <source>
        <dbReference type="SAM" id="SignalP"/>
    </source>
</evidence>
<dbReference type="InterPro" id="IPR013094">
    <property type="entry name" value="AB_hydrolase_3"/>
</dbReference>
<comment type="caution">
    <text evidence="5">The sequence shown here is derived from an EMBL/GenBank/DDBJ whole genome shotgun (WGS) entry which is preliminary data.</text>
</comment>
<accession>A0ABW8J558</accession>
<dbReference type="InterPro" id="IPR029058">
    <property type="entry name" value="AB_hydrolase_fold"/>
</dbReference>
<keyword evidence="6" id="KW-1185">Reference proteome</keyword>
<comment type="similarity">
    <text evidence="1">Belongs to the 'GDXG' lipolytic enzyme family.</text>
</comment>
<organism evidence="5 6">
    <name type="scientific">Rhodanobacter hydrolyticus</name>
    <dbReference type="NCBI Taxonomy" id="2250595"/>
    <lineage>
        <taxon>Bacteria</taxon>
        <taxon>Pseudomonadati</taxon>
        <taxon>Pseudomonadota</taxon>
        <taxon>Gammaproteobacteria</taxon>
        <taxon>Lysobacterales</taxon>
        <taxon>Rhodanobacteraceae</taxon>
        <taxon>Rhodanobacter</taxon>
    </lineage>
</organism>
<name>A0ABW8J558_9GAMM</name>